<dbReference type="AlphaFoldDB" id="A0A8J2PKW9"/>
<evidence type="ECO:0000313" key="3">
    <source>
        <dbReference type="Proteomes" id="UP000708208"/>
    </source>
</evidence>
<keyword evidence="3" id="KW-1185">Reference proteome</keyword>
<protein>
    <submittedName>
        <fullName evidence="2">Uncharacterized protein</fullName>
    </submittedName>
</protein>
<feature type="region of interest" description="Disordered" evidence="1">
    <location>
        <begin position="81"/>
        <end position="124"/>
    </location>
</feature>
<evidence type="ECO:0000313" key="2">
    <source>
        <dbReference type="EMBL" id="CAG7818680.1"/>
    </source>
</evidence>
<dbReference type="Proteomes" id="UP000708208">
    <property type="component" value="Unassembled WGS sequence"/>
</dbReference>
<feature type="non-terminal residue" evidence="2">
    <location>
        <position position="1"/>
    </location>
</feature>
<feature type="region of interest" description="Disordered" evidence="1">
    <location>
        <begin position="1"/>
        <end position="39"/>
    </location>
</feature>
<organism evidence="2 3">
    <name type="scientific">Allacma fusca</name>
    <dbReference type="NCBI Taxonomy" id="39272"/>
    <lineage>
        <taxon>Eukaryota</taxon>
        <taxon>Metazoa</taxon>
        <taxon>Ecdysozoa</taxon>
        <taxon>Arthropoda</taxon>
        <taxon>Hexapoda</taxon>
        <taxon>Collembola</taxon>
        <taxon>Symphypleona</taxon>
        <taxon>Sminthuridae</taxon>
        <taxon>Allacma</taxon>
    </lineage>
</organism>
<accession>A0A8J2PKW9</accession>
<comment type="caution">
    <text evidence="2">The sequence shown here is derived from an EMBL/GenBank/DDBJ whole genome shotgun (WGS) entry which is preliminary data.</text>
</comment>
<feature type="compositionally biased region" description="Polar residues" evidence="1">
    <location>
        <begin position="85"/>
        <end position="102"/>
    </location>
</feature>
<name>A0A8J2PKW9_9HEXA</name>
<dbReference type="EMBL" id="CAJVCH010427705">
    <property type="protein sequence ID" value="CAG7818680.1"/>
    <property type="molecule type" value="Genomic_DNA"/>
</dbReference>
<reference evidence="2" key="1">
    <citation type="submission" date="2021-06" db="EMBL/GenBank/DDBJ databases">
        <authorList>
            <person name="Hodson N. C."/>
            <person name="Mongue J. A."/>
            <person name="Jaron S. K."/>
        </authorList>
    </citation>
    <scope>NUCLEOTIDE SEQUENCE</scope>
</reference>
<proteinExistence type="predicted"/>
<gene>
    <name evidence="2" type="ORF">AFUS01_LOCUS29167</name>
</gene>
<evidence type="ECO:0000256" key="1">
    <source>
        <dbReference type="SAM" id="MobiDB-lite"/>
    </source>
</evidence>
<sequence length="124" mass="14371">SKNRKRRRKRRKNNQGSKSNIVVDPTFVPENDNQTETSETMFKMDEELSSDLREALEGLEASGHNQSVNLNRSYHRDFYSDTEVDVSSTPKNSRPSTPIQSDSEYEFSKIPQKGDDEDVSKWPW</sequence>
<feature type="non-terminal residue" evidence="2">
    <location>
        <position position="124"/>
    </location>
</feature>
<feature type="compositionally biased region" description="Basic residues" evidence="1">
    <location>
        <begin position="1"/>
        <end position="13"/>
    </location>
</feature>